<reference evidence="1 2" key="1">
    <citation type="submission" date="2016-10" db="EMBL/GenBank/DDBJ databases">
        <title>Complete Genome Assembly of Pantoea stewartii subsp. stewartii DC283, a Corn Pathogen.</title>
        <authorList>
            <person name="Duong D.A."/>
            <person name="Stevens A.M."/>
            <person name="Jensen R.V."/>
        </authorList>
    </citation>
    <scope>NUCLEOTIDE SEQUENCE [LARGE SCALE GENOMIC DNA]</scope>
    <source>
        <strain evidence="1 2">DC283</strain>
        <plasmid evidence="1 2">pDSJ06</plasmid>
    </source>
</reference>
<dbReference type="Proteomes" id="UP000192380">
    <property type="component" value="Plasmid pDSJ06"/>
</dbReference>
<dbReference type="RefSeq" id="WP_044241677.1">
    <property type="nucleotide sequence ID" value="NZ_AHIE01000006.1"/>
</dbReference>
<geneLocation type="plasmid" evidence="1 2">
    <name>pDSJ06</name>
</geneLocation>
<keyword evidence="2" id="KW-1185">Reference proteome</keyword>
<evidence type="ECO:0000313" key="1">
    <source>
        <dbReference type="EMBL" id="ARF52170.1"/>
    </source>
</evidence>
<gene>
    <name evidence="1" type="ORF">DSJ_23215</name>
</gene>
<keyword evidence="1" id="KW-0614">Plasmid</keyword>
<sequence>MKSLQHPTPEQVELWRKANPFQNTGTVWLYDYSRNTVIEKQSDGTNITHISPQGGKRLLLPVEQVKPKNDA</sequence>
<dbReference type="EMBL" id="CP017587">
    <property type="protein sequence ID" value="ARF52170.1"/>
    <property type="molecule type" value="Genomic_DNA"/>
</dbReference>
<organism evidence="1 2">
    <name type="scientific">Pantoea stewartii subsp. stewartii DC283</name>
    <dbReference type="NCBI Taxonomy" id="660596"/>
    <lineage>
        <taxon>Bacteria</taxon>
        <taxon>Pseudomonadati</taxon>
        <taxon>Pseudomonadota</taxon>
        <taxon>Gammaproteobacteria</taxon>
        <taxon>Enterobacterales</taxon>
        <taxon>Erwiniaceae</taxon>
        <taxon>Pantoea</taxon>
    </lineage>
</organism>
<evidence type="ECO:0000313" key="2">
    <source>
        <dbReference type="Proteomes" id="UP000192380"/>
    </source>
</evidence>
<proteinExistence type="predicted"/>
<name>A0ABM6KCQ4_PANSE</name>
<accession>A0ABM6KCQ4</accession>
<protein>
    <submittedName>
        <fullName evidence="1">Uncharacterized protein</fullName>
    </submittedName>
</protein>